<organism evidence="1 2">
    <name type="scientific">Riccia sorocarpa</name>
    <dbReference type="NCBI Taxonomy" id="122646"/>
    <lineage>
        <taxon>Eukaryota</taxon>
        <taxon>Viridiplantae</taxon>
        <taxon>Streptophyta</taxon>
        <taxon>Embryophyta</taxon>
        <taxon>Marchantiophyta</taxon>
        <taxon>Marchantiopsida</taxon>
        <taxon>Marchantiidae</taxon>
        <taxon>Marchantiales</taxon>
        <taxon>Ricciaceae</taxon>
        <taxon>Riccia</taxon>
    </lineage>
</organism>
<name>A0ABD3I2X5_9MARC</name>
<proteinExistence type="predicted"/>
<comment type="caution">
    <text evidence="1">The sequence shown here is derived from an EMBL/GenBank/DDBJ whole genome shotgun (WGS) entry which is preliminary data.</text>
</comment>
<evidence type="ECO:0000313" key="1">
    <source>
        <dbReference type="EMBL" id="KAL3698055.1"/>
    </source>
</evidence>
<keyword evidence="2" id="KW-1185">Reference proteome</keyword>
<dbReference type="Proteomes" id="UP001633002">
    <property type="component" value="Unassembled WGS sequence"/>
</dbReference>
<sequence length="142" mass="15924">MHAWKGRKWAAERTARKEVGCGTDGEVEQRVNGCGMVERAGGMIERRVCSRRASRQHGRRHEHECMDRKEVGCGTDGEVEQRVGGCCMIERAGGMVDRRVNGCRQGDPAGGQRWAGCIRHGQGGRECITKSVIYWPARHREF</sequence>
<accession>A0ABD3I2X5</accession>
<dbReference type="AlphaFoldDB" id="A0ABD3I2X5"/>
<dbReference type="EMBL" id="JBJQOH010000002">
    <property type="protein sequence ID" value="KAL3698055.1"/>
    <property type="molecule type" value="Genomic_DNA"/>
</dbReference>
<gene>
    <name evidence="1" type="ORF">R1sor_012131</name>
</gene>
<reference evidence="1 2" key="1">
    <citation type="submission" date="2024-09" db="EMBL/GenBank/DDBJ databases">
        <title>Chromosome-scale assembly of Riccia sorocarpa.</title>
        <authorList>
            <person name="Paukszto L."/>
        </authorList>
    </citation>
    <scope>NUCLEOTIDE SEQUENCE [LARGE SCALE GENOMIC DNA]</scope>
    <source>
        <strain evidence="1">LP-2024</strain>
        <tissue evidence="1">Aerial parts of the thallus</tissue>
    </source>
</reference>
<protein>
    <submittedName>
        <fullName evidence="1">Uncharacterized protein</fullName>
    </submittedName>
</protein>
<evidence type="ECO:0000313" key="2">
    <source>
        <dbReference type="Proteomes" id="UP001633002"/>
    </source>
</evidence>